<keyword evidence="3" id="KW-1185">Reference proteome</keyword>
<feature type="region of interest" description="Disordered" evidence="1">
    <location>
        <begin position="308"/>
        <end position="342"/>
    </location>
</feature>
<evidence type="ECO:0000256" key="1">
    <source>
        <dbReference type="SAM" id="MobiDB-lite"/>
    </source>
</evidence>
<feature type="compositionally biased region" description="Basic residues" evidence="1">
    <location>
        <begin position="311"/>
        <end position="328"/>
    </location>
</feature>
<proteinExistence type="predicted"/>
<dbReference type="EMBL" id="JABSTR010000008">
    <property type="protein sequence ID" value="KAH9377676.1"/>
    <property type="molecule type" value="Genomic_DNA"/>
</dbReference>
<reference evidence="2 3" key="1">
    <citation type="journal article" date="2020" name="Cell">
        <title>Large-Scale Comparative Analyses of Tick Genomes Elucidate Their Genetic Diversity and Vector Capacities.</title>
        <authorList>
            <consortium name="Tick Genome and Microbiome Consortium (TIGMIC)"/>
            <person name="Jia N."/>
            <person name="Wang J."/>
            <person name="Shi W."/>
            <person name="Du L."/>
            <person name="Sun Y."/>
            <person name="Zhan W."/>
            <person name="Jiang J.F."/>
            <person name="Wang Q."/>
            <person name="Zhang B."/>
            <person name="Ji P."/>
            <person name="Bell-Sakyi L."/>
            <person name="Cui X.M."/>
            <person name="Yuan T.T."/>
            <person name="Jiang B.G."/>
            <person name="Yang W.F."/>
            <person name="Lam T.T."/>
            <person name="Chang Q.C."/>
            <person name="Ding S.J."/>
            <person name="Wang X.J."/>
            <person name="Zhu J.G."/>
            <person name="Ruan X.D."/>
            <person name="Zhao L."/>
            <person name="Wei J.T."/>
            <person name="Ye R.Z."/>
            <person name="Que T.C."/>
            <person name="Du C.H."/>
            <person name="Zhou Y.H."/>
            <person name="Cheng J.X."/>
            <person name="Dai P.F."/>
            <person name="Guo W.B."/>
            <person name="Han X.H."/>
            <person name="Huang E.J."/>
            <person name="Li L.F."/>
            <person name="Wei W."/>
            <person name="Gao Y.C."/>
            <person name="Liu J.Z."/>
            <person name="Shao H.Z."/>
            <person name="Wang X."/>
            <person name="Wang C.C."/>
            <person name="Yang T.C."/>
            <person name="Huo Q.B."/>
            <person name="Li W."/>
            <person name="Chen H.Y."/>
            <person name="Chen S.E."/>
            <person name="Zhou L.G."/>
            <person name="Ni X.B."/>
            <person name="Tian J.H."/>
            <person name="Sheng Y."/>
            <person name="Liu T."/>
            <person name="Pan Y.S."/>
            <person name="Xia L.Y."/>
            <person name="Li J."/>
            <person name="Zhao F."/>
            <person name="Cao W.C."/>
        </authorList>
    </citation>
    <scope>NUCLEOTIDE SEQUENCE [LARGE SCALE GENOMIC DNA]</scope>
    <source>
        <strain evidence="2">HaeL-2018</strain>
    </source>
</reference>
<evidence type="ECO:0000313" key="3">
    <source>
        <dbReference type="Proteomes" id="UP000821853"/>
    </source>
</evidence>
<name>A0A9J6GTS1_HAELO</name>
<gene>
    <name evidence="2" type="ORF">HPB48_020621</name>
</gene>
<sequence length="422" mass="47184">MDSTIPRDSTNQNVASHDMEASTNPHPWQFATTAPRQATSTTVVLKFLDNTNLSALNFAHLCHAILQTSGLIERNDTFVKLRDSQNFLAIDTYRHTAVQNINSMQEGHINGKCRGVRSYVTNDASNAREVIHGSFTDVAYETLRAELHISGRKILAARRVGMTNTILITVEVRSLPPHATFFSGVYPIFPQQPQSKQRHPCHAIGHCGSVCPNKNEYVRCANCGKQFSPNVYPATTPHECEAHCVNCNGKHKSSSANCQARIDATKALRSRFCDTQRRHREPRPQRNDACAWPPLPTSTRFDFLPLSHERSKSRHRSKHSSLSLHRRPGTSSKLYPQTKRHRQNMVRIEASQQALSIVHATSPLQPHQDPLQTNQDPPQVSSPTNPPTPSPVIKPMILKLPTLNPICTNTIQNFPTPSPPQQ</sequence>
<protein>
    <submittedName>
        <fullName evidence="2">Uncharacterized protein</fullName>
    </submittedName>
</protein>
<evidence type="ECO:0000313" key="2">
    <source>
        <dbReference type="EMBL" id="KAH9377676.1"/>
    </source>
</evidence>
<dbReference type="VEuPathDB" id="VectorBase:HLOH_061475"/>
<feature type="region of interest" description="Disordered" evidence="1">
    <location>
        <begin position="364"/>
        <end position="394"/>
    </location>
</feature>
<dbReference type="OMA" id="PICTNTI"/>
<organism evidence="2 3">
    <name type="scientific">Haemaphysalis longicornis</name>
    <name type="common">Bush tick</name>
    <dbReference type="NCBI Taxonomy" id="44386"/>
    <lineage>
        <taxon>Eukaryota</taxon>
        <taxon>Metazoa</taxon>
        <taxon>Ecdysozoa</taxon>
        <taxon>Arthropoda</taxon>
        <taxon>Chelicerata</taxon>
        <taxon>Arachnida</taxon>
        <taxon>Acari</taxon>
        <taxon>Parasitiformes</taxon>
        <taxon>Ixodida</taxon>
        <taxon>Ixodoidea</taxon>
        <taxon>Ixodidae</taxon>
        <taxon>Haemaphysalinae</taxon>
        <taxon>Haemaphysalis</taxon>
    </lineage>
</organism>
<feature type="region of interest" description="Disordered" evidence="1">
    <location>
        <begin position="1"/>
        <end position="30"/>
    </location>
</feature>
<accession>A0A9J6GTS1</accession>
<dbReference type="AlphaFoldDB" id="A0A9J6GTS1"/>
<dbReference type="OrthoDB" id="6931295at2759"/>
<feature type="compositionally biased region" description="Polar residues" evidence="1">
    <location>
        <begin position="364"/>
        <end position="376"/>
    </location>
</feature>
<comment type="caution">
    <text evidence="2">The sequence shown here is derived from an EMBL/GenBank/DDBJ whole genome shotgun (WGS) entry which is preliminary data.</text>
</comment>
<dbReference type="Proteomes" id="UP000821853">
    <property type="component" value="Unassembled WGS sequence"/>
</dbReference>